<dbReference type="Pfam" id="PF13521">
    <property type="entry name" value="AAA_28"/>
    <property type="match status" value="1"/>
</dbReference>
<dbReference type="PANTHER" id="PTHR37512:SF1">
    <property type="entry name" value="NADR_TTD14 AAA DOMAIN-CONTAINING PROTEIN"/>
    <property type="match status" value="1"/>
</dbReference>
<dbReference type="Gene3D" id="3.40.50.620">
    <property type="entry name" value="HUPs"/>
    <property type="match status" value="1"/>
</dbReference>
<sequence length="327" mass="38714">MKQGLALGKFAPFHSGHQGLIEIALVEVEQLTVVIYDSPSVTRIPLPVRSNWIRSLYPNRVEVIEAWGASEQVGDSEEIQQEHERYLAVLLKDKKFNAFYSAEFYGDHISRFFKCLNRRIERFENVSGTLIRTNPFQYRNFLNPLVYRDMVDNIVFLGGPSTGKSTLAAALAEYYQTEWMPEYGREYWFENQKQHRLTLIDLERIASGHIEREDQRWYEAKEYLFTDTNVLTTYVYAKYYFGYASESLELTLQNNLQRYNEFIICDLDIPFEDTWDRSGPRSRELLQRMTIAELEYRKIKYFVVSGDLETRKRKIIDYLSKRKENTI</sequence>
<dbReference type="Gene3D" id="3.40.50.300">
    <property type="entry name" value="P-loop containing nucleotide triphosphate hydrolases"/>
    <property type="match status" value="1"/>
</dbReference>
<accession>A0ABY2NA34</accession>
<keyword evidence="3" id="KW-1185">Reference proteome</keyword>
<evidence type="ECO:0000313" key="3">
    <source>
        <dbReference type="Proteomes" id="UP000297422"/>
    </source>
</evidence>
<feature type="domain" description="NadR/Ttd14 AAA" evidence="1">
    <location>
        <begin position="154"/>
        <end position="311"/>
    </location>
</feature>
<dbReference type="Proteomes" id="UP000297422">
    <property type="component" value="Unassembled WGS sequence"/>
</dbReference>
<dbReference type="InterPro" id="IPR014729">
    <property type="entry name" value="Rossmann-like_a/b/a_fold"/>
</dbReference>
<evidence type="ECO:0000259" key="1">
    <source>
        <dbReference type="Pfam" id="PF13521"/>
    </source>
</evidence>
<dbReference type="InterPro" id="IPR038727">
    <property type="entry name" value="NadR/Ttd14_AAA_dom"/>
</dbReference>
<evidence type="ECO:0000313" key="2">
    <source>
        <dbReference type="EMBL" id="TGM18954.1"/>
    </source>
</evidence>
<dbReference type="InterPro" id="IPR027417">
    <property type="entry name" value="P-loop_NTPase"/>
</dbReference>
<proteinExistence type="predicted"/>
<dbReference type="RefSeq" id="WP_135684293.1">
    <property type="nucleotide sequence ID" value="NZ_RQEQ01000036.1"/>
</dbReference>
<comment type="caution">
    <text evidence="2">The sequence shown here is derived from an EMBL/GenBank/DDBJ whole genome shotgun (WGS) entry which is preliminary data.</text>
</comment>
<dbReference type="SUPFAM" id="SSF52374">
    <property type="entry name" value="Nucleotidylyl transferase"/>
    <property type="match status" value="1"/>
</dbReference>
<gene>
    <name evidence="2" type="ORF">EHQ90_05350</name>
</gene>
<dbReference type="SUPFAM" id="SSF52540">
    <property type="entry name" value="P-loop containing nucleoside triphosphate hydrolases"/>
    <property type="match status" value="1"/>
</dbReference>
<dbReference type="EMBL" id="RQGT01000032">
    <property type="protein sequence ID" value="TGM18954.1"/>
    <property type="molecule type" value="Genomic_DNA"/>
</dbReference>
<dbReference type="PANTHER" id="PTHR37512">
    <property type="entry name" value="TRIFUNCTIONAL NAD BIOSYNTHESIS/REGULATOR PROTEIN NADR"/>
    <property type="match status" value="1"/>
</dbReference>
<reference evidence="3" key="1">
    <citation type="journal article" date="2019" name="PLoS Negl. Trop. Dis.">
        <title>Revisiting the worldwide diversity of Leptospira species in the environment.</title>
        <authorList>
            <person name="Vincent A.T."/>
            <person name="Schiettekatte O."/>
            <person name="Bourhy P."/>
            <person name="Veyrier F.J."/>
            <person name="Picardeau M."/>
        </authorList>
    </citation>
    <scope>NUCLEOTIDE SEQUENCE [LARGE SCALE GENOMIC DNA]</scope>
    <source>
        <strain evidence="3">201702407</strain>
    </source>
</reference>
<dbReference type="InterPro" id="IPR052735">
    <property type="entry name" value="NAD_biosynth-regulator"/>
</dbReference>
<name>A0ABY2NA34_9LEPT</name>
<organism evidence="2 3">
    <name type="scientific">Leptospira stimsonii</name>
    <dbReference type="NCBI Taxonomy" id="2202203"/>
    <lineage>
        <taxon>Bacteria</taxon>
        <taxon>Pseudomonadati</taxon>
        <taxon>Spirochaetota</taxon>
        <taxon>Spirochaetia</taxon>
        <taxon>Leptospirales</taxon>
        <taxon>Leptospiraceae</taxon>
        <taxon>Leptospira</taxon>
    </lineage>
</organism>
<protein>
    <recommendedName>
        <fullName evidence="1">NadR/Ttd14 AAA domain-containing protein</fullName>
    </recommendedName>
</protein>